<gene>
    <name evidence="2" type="ORF">ACFQVC_13045</name>
</gene>
<protein>
    <submittedName>
        <fullName evidence="2">Uncharacterized protein</fullName>
    </submittedName>
</protein>
<name>A0ABW2JHH9_9ACTN</name>
<reference evidence="3" key="1">
    <citation type="journal article" date="2019" name="Int. J. Syst. Evol. Microbiol.">
        <title>The Global Catalogue of Microorganisms (GCM) 10K type strain sequencing project: providing services to taxonomists for standard genome sequencing and annotation.</title>
        <authorList>
            <consortium name="The Broad Institute Genomics Platform"/>
            <consortium name="The Broad Institute Genome Sequencing Center for Infectious Disease"/>
            <person name="Wu L."/>
            <person name="Ma J."/>
        </authorList>
    </citation>
    <scope>NUCLEOTIDE SEQUENCE [LARGE SCALE GENOMIC DNA]</scope>
    <source>
        <strain evidence="3">SYNS20</strain>
    </source>
</reference>
<dbReference type="EMBL" id="JBHTCF010000004">
    <property type="protein sequence ID" value="MFC7305144.1"/>
    <property type="molecule type" value="Genomic_DNA"/>
</dbReference>
<organism evidence="2 3">
    <name type="scientific">Streptomyces monticola</name>
    <dbReference type="NCBI Taxonomy" id="2666263"/>
    <lineage>
        <taxon>Bacteria</taxon>
        <taxon>Bacillati</taxon>
        <taxon>Actinomycetota</taxon>
        <taxon>Actinomycetes</taxon>
        <taxon>Kitasatosporales</taxon>
        <taxon>Streptomycetaceae</taxon>
        <taxon>Streptomyces</taxon>
    </lineage>
</organism>
<feature type="region of interest" description="Disordered" evidence="1">
    <location>
        <begin position="1"/>
        <end position="69"/>
    </location>
</feature>
<evidence type="ECO:0000256" key="1">
    <source>
        <dbReference type="SAM" id="MobiDB-lite"/>
    </source>
</evidence>
<feature type="compositionally biased region" description="Basic and acidic residues" evidence="1">
    <location>
        <begin position="1"/>
        <end position="15"/>
    </location>
</feature>
<evidence type="ECO:0000313" key="3">
    <source>
        <dbReference type="Proteomes" id="UP001596523"/>
    </source>
</evidence>
<proteinExistence type="predicted"/>
<feature type="compositionally biased region" description="Basic and acidic residues" evidence="1">
    <location>
        <begin position="56"/>
        <end position="66"/>
    </location>
</feature>
<evidence type="ECO:0000313" key="2">
    <source>
        <dbReference type="EMBL" id="MFC7305144.1"/>
    </source>
</evidence>
<sequence length="141" mass="15168">MSWDDWERSKEEATARTRLNQVAPPSGGGGGTADLISSPARKRAAAQTIETQLEPDTAREGRHAEESMAAAAKEFGAKDGDGWKTSEALKKAQDAWEQQAKGLVHRLTTEKSQLRQAASDFQITDGGIAEQFGRKSGLNGL</sequence>
<comment type="caution">
    <text evidence="2">The sequence shown here is derived from an EMBL/GenBank/DDBJ whole genome shotgun (WGS) entry which is preliminary data.</text>
</comment>
<keyword evidence="3" id="KW-1185">Reference proteome</keyword>
<dbReference type="RefSeq" id="WP_381830269.1">
    <property type="nucleotide sequence ID" value="NZ_JBHTCF010000004.1"/>
</dbReference>
<dbReference type="Proteomes" id="UP001596523">
    <property type="component" value="Unassembled WGS sequence"/>
</dbReference>
<accession>A0ABW2JHH9</accession>